<reference evidence="1" key="2">
    <citation type="journal article" date="2015" name="Fish Shellfish Immunol.">
        <title>Early steps in the European eel (Anguilla anguilla)-Vibrio vulnificus interaction in the gills: Role of the RtxA13 toxin.</title>
        <authorList>
            <person name="Callol A."/>
            <person name="Pajuelo D."/>
            <person name="Ebbesson L."/>
            <person name="Teles M."/>
            <person name="MacKenzie S."/>
            <person name="Amaro C."/>
        </authorList>
    </citation>
    <scope>NUCLEOTIDE SEQUENCE</scope>
</reference>
<sequence length="33" mass="3639">MVVHNLHAMPSSVPCPVQKDTLNCLKTHRLVLG</sequence>
<organism evidence="1">
    <name type="scientific">Anguilla anguilla</name>
    <name type="common">European freshwater eel</name>
    <name type="synonym">Muraena anguilla</name>
    <dbReference type="NCBI Taxonomy" id="7936"/>
    <lineage>
        <taxon>Eukaryota</taxon>
        <taxon>Metazoa</taxon>
        <taxon>Chordata</taxon>
        <taxon>Craniata</taxon>
        <taxon>Vertebrata</taxon>
        <taxon>Euteleostomi</taxon>
        <taxon>Actinopterygii</taxon>
        <taxon>Neopterygii</taxon>
        <taxon>Teleostei</taxon>
        <taxon>Anguilliformes</taxon>
        <taxon>Anguillidae</taxon>
        <taxon>Anguilla</taxon>
    </lineage>
</organism>
<reference evidence="1" key="1">
    <citation type="submission" date="2014-11" db="EMBL/GenBank/DDBJ databases">
        <authorList>
            <person name="Amaro Gonzalez C."/>
        </authorList>
    </citation>
    <scope>NUCLEOTIDE SEQUENCE</scope>
</reference>
<accession>A0A0E9S0J1</accession>
<proteinExistence type="predicted"/>
<name>A0A0E9S0J1_ANGAN</name>
<dbReference type="EMBL" id="GBXM01073613">
    <property type="protein sequence ID" value="JAH34964.1"/>
    <property type="molecule type" value="Transcribed_RNA"/>
</dbReference>
<evidence type="ECO:0000313" key="1">
    <source>
        <dbReference type="EMBL" id="JAH34964.1"/>
    </source>
</evidence>
<protein>
    <submittedName>
        <fullName evidence="1">Uncharacterized protein</fullName>
    </submittedName>
</protein>
<dbReference type="AlphaFoldDB" id="A0A0E9S0J1"/>